<dbReference type="EMBL" id="CAJPWZ010001605">
    <property type="protein sequence ID" value="CAG2218699.1"/>
    <property type="molecule type" value="Genomic_DNA"/>
</dbReference>
<name>A0A8S3SCJ9_MYTED</name>
<dbReference type="AlphaFoldDB" id="A0A8S3SCJ9"/>
<keyword evidence="3" id="KW-1185">Reference proteome</keyword>
<feature type="region of interest" description="Disordered" evidence="1">
    <location>
        <begin position="93"/>
        <end position="120"/>
    </location>
</feature>
<sequence>MGIGQLTPNVSIKESHQRGQLPQMLSTPHMHNHNSKTYPWNLPPPGYKEMQPKSATQSDLETRHEQKTQTMEFNKSSMKNLVTGFPLQLSSILSNNPPIDQKDSETSQGLKSMLEQPVISTPPVTAAADIKPLLVTGNDNQEEHFLGVTKPQKDLG</sequence>
<evidence type="ECO:0000313" key="3">
    <source>
        <dbReference type="Proteomes" id="UP000683360"/>
    </source>
</evidence>
<evidence type="ECO:0000313" key="2">
    <source>
        <dbReference type="EMBL" id="CAG2218699.1"/>
    </source>
</evidence>
<reference evidence="2" key="1">
    <citation type="submission" date="2021-03" db="EMBL/GenBank/DDBJ databases">
        <authorList>
            <person name="Bekaert M."/>
        </authorList>
    </citation>
    <scope>NUCLEOTIDE SEQUENCE</scope>
</reference>
<dbReference type="OrthoDB" id="6196835at2759"/>
<gene>
    <name evidence="2" type="ORF">MEDL_32262</name>
</gene>
<accession>A0A8S3SCJ9</accession>
<comment type="caution">
    <text evidence="2">The sequence shown here is derived from an EMBL/GenBank/DDBJ whole genome shotgun (WGS) entry which is preliminary data.</text>
</comment>
<feature type="region of interest" description="Disordered" evidence="1">
    <location>
        <begin position="1"/>
        <end position="72"/>
    </location>
</feature>
<evidence type="ECO:0000256" key="1">
    <source>
        <dbReference type="SAM" id="MobiDB-lite"/>
    </source>
</evidence>
<protein>
    <submittedName>
        <fullName evidence="2">Uncharacterized protein</fullName>
    </submittedName>
</protein>
<organism evidence="2 3">
    <name type="scientific">Mytilus edulis</name>
    <name type="common">Blue mussel</name>
    <dbReference type="NCBI Taxonomy" id="6550"/>
    <lineage>
        <taxon>Eukaryota</taxon>
        <taxon>Metazoa</taxon>
        <taxon>Spiralia</taxon>
        <taxon>Lophotrochozoa</taxon>
        <taxon>Mollusca</taxon>
        <taxon>Bivalvia</taxon>
        <taxon>Autobranchia</taxon>
        <taxon>Pteriomorphia</taxon>
        <taxon>Mytilida</taxon>
        <taxon>Mytiloidea</taxon>
        <taxon>Mytilidae</taxon>
        <taxon>Mytilinae</taxon>
        <taxon>Mytilus</taxon>
    </lineage>
</organism>
<proteinExistence type="predicted"/>
<feature type="compositionally biased region" description="Polar residues" evidence="1">
    <location>
        <begin position="1"/>
        <end position="26"/>
    </location>
</feature>
<dbReference type="Proteomes" id="UP000683360">
    <property type="component" value="Unassembled WGS sequence"/>
</dbReference>